<proteinExistence type="predicted"/>
<evidence type="ECO:0000313" key="2">
    <source>
        <dbReference type="Proteomes" id="UP000045824"/>
    </source>
</evidence>
<dbReference type="Proteomes" id="UP000045824">
    <property type="component" value="Unassembled WGS sequence"/>
</dbReference>
<dbReference type="EMBL" id="CPYI01000003">
    <property type="protein sequence ID" value="CNE42797.1"/>
    <property type="molecule type" value="Genomic_DNA"/>
</dbReference>
<organism evidence="1 2">
    <name type="scientific">Yersinia kristensenii</name>
    <dbReference type="NCBI Taxonomy" id="28152"/>
    <lineage>
        <taxon>Bacteria</taxon>
        <taxon>Pseudomonadati</taxon>
        <taxon>Pseudomonadota</taxon>
        <taxon>Gammaproteobacteria</taxon>
        <taxon>Enterobacterales</taxon>
        <taxon>Yersiniaceae</taxon>
        <taxon>Yersinia</taxon>
    </lineage>
</organism>
<gene>
    <name evidence="1" type="ORF">ERS008491_01261</name>
</gene>
<protein>
    <submittedName>
        <fullName evidence="1">Uncharacterized protein</fullName>
    </submittedName>
</protein>
<name>A0A0T9KYY3_YERKR</name>
<dbReference type="AlphaFoldDB" id="A0A0T9KYY3"/>
<reference evidence="1 2" key="1">
    <citation type="submission" date="2015-03" db="EMBL/GenBank/DDBJ databases">
        <authorList>
            <person name="Murphy D."/>
        </authorList>
    </citation>
    <scope>NUCLEOTIDE SEQUENCE [LARGE SCALE GENOMIC DNA]</scope>
    <source>
        <strain evidence="1 2">FCF326</strain>
    </source>
</reference>
<sequence length="104" mass="11736">MVTIVNSHIKTTLIRQSSTHIVIKSEACIPNVPEDKYLKIAELIGLTNPLPRGVIPRNKEISPFIKLLIICRYHRANQKARIKGSLSLIRRVGLAAYDDFCVRS</sequence>
<evidence type="ECO:0000313" key="1">
    <source>
        <dbReference type="EMBL" id="CNE42797.1"/>
    </source>
</evidence>
<accession>A0A0T9KYY3</accession>